<comment type="caution">
    <text evidence="1">The sequence shown here is derived from an EMBL/GenBank/DDBJ whole genome shotgun (WGS) entry which is preliminary data.</text>
</comment>
<dbReference type="PANTHER" id="PTHR23290">
    <property type="entry name" value="RRNA N6-ADENOSINE-METHYLTRANSFERASE METTL5"/>
    <property type="match status" value="1"/>
</dbReference>
<evidence type="ECO:0000313" key="2">
    <source>
        <dbReference type="Proteomes" id="UP000789524"/>
    </source>
</evidence>
<dbReference type="OrthoDB" id="419617at2759"/>
<protein>
    <submittedName>
        <fullName evidence="1">(African queen) hypothetical protein</fullName>
    </submittedName>
</protein>
<gene>
    <name evidence="1" type="ORF">DCHRY22_LOCUS15671</name>
</gene>
<dbReference type="AlphaFoldDB" id="A0A8J2RBM5"/>
<dbReference type="PRINTS" id="PR00507">
    <property type="entry name" value="N12N6MTFRASE"/>
</dbReference>
<reference evidence="1" key="1">
    <citation type="submission" date="2021-09" db="EMBL/GenBank/DDBJ databases">
        <authorList>
            <person name="Martin H S."/>
        </authorList>
    </citation>
    <scope>NUCLEOTIDE SEQUENCE</scope>
</reference>
<proteinExistence type="predicted"/>
<dbReference type="Pfam" id="PF06325">
    <property type="entry name" value="PrmA"/>
    <property type="match status" value="1"/>
</dbReference>
<dbReference type="Proteomes" id="UP000789524">
    <property type="component" value="Unassembled WGS sequence"/>
</dbReference>
<dbReference type="InterPro" id="IPR029063">
    <property type="entry name" value="SAM-dependent_MTases_sf"/>
</dbReference>
<dbReference type="InterPro" id="IPR002052">
    <property type="entry name" value="DNA_methylase_N6_adenine_CS"/>
</dbReference>
<dbReference type="GO" id="GO:0003676">
    <property type="term" value="F:nucleic acid binding"/>
    <property type="evidence" value="ECO:0007669"/>
    <property type="project" value="InterPro"/>
</dbReference>
<dbReference type="InterPro" id="IPR051720">
    <property type="entry name" value="rRNA_MeTrfase/Polyamine_Synth"/>
</dbReference>
<sequence length="249" mass="27105">MKLKTLEGHLGSISGFSKPKIQLEQYETPAHIAAVALYTIQTQYSSIEDKLVLDAGCGPGMLSVGAALLGAGTVVGVDIDDNAIEVLKDNIEDIELTNVDAVLCDFLSPNLLKWNNYFDTVLMNPPFGTKNNVGMDMKFLRMGLDLTSDSVFSLHKSSTRSHIQKKVKEWNAKDILVVAKFDVLCEFNGSRVVDSNCRATHIALPGVRPTLAAAARSLFASEGSTDLRAVGWDIYIHDAAIRPVRTNPL</sequence>
<organism evidence="1 2">
    <name type="scientific">Danaus chrysippus</name>
    <name type="common">African queen</name>
    <dbReference type="NCBI Taxonomy" id="151541"/>
    <lineage>
        <taxon>Eukaryota</taxon>
        <taxon>Metazoa</taxon>
        <taxon>Ecdysozoa</taxon>
        <taxon>Arthropoda</taxon>
        <taxon>Hexapoda</taxon>
        <taxon>Insecta</taxon>
        <taxon>Pterygota</taxon>
        <taxon>Neoptera</taxon>
        <taxon>Endopterygota</taxon>
        <taxon>Lepidoptera</taxon>
        <taxon>Glossata</taxon>
        <taxon>Ditrysia</taxon>
        <taxon>Papilionoidea</taxon>
        <taxon>Nymphalidae</taxon>
        <taxon>Danainae</taxon>
        <taxon>Danaini</taxon>
        <taxon>Danaina</taxon>
        <taxon>Danaus</taxon>
        <taxon>Anosia</taxon>
    </lineage>
</organism>
<dbReference type="GO" id="GO:0008988">
    <property type="term" value="F:rRNA (adenine-N6-)-methyltransferase activity"/>
    <property type="evidence" value="ECO:0007669"/>
    <property type="project" value="TreeGrafter"/>
</dbReference>
<evidence type="ECO:0000313" key="1">
    <source>
        <dbReference type="EMBL" id="CAG9585197.1"/>
    </source>
</evidence>
<dbReference type="Gene3D" id="3.40.50.150">
    <property type="entry name" value="Vaccinia Virus protein VP39"/>
    <property type="match status" value="1"/>
</dbReference>
<dbReference type="SUPFAM" id="SSF53335">
    <property type="entry name" value="S-adenosyl-L-methionine-dependent methyltransferases"/>
    <property type="match status" value="1"/>
</dbReference>
<dbReference type="EMBL" id="CAKASE010000083">
    <property type="protein sequence ID" value="CAG9585197.1"/>
    <property type="molecule type" value="Genomic_DNA"/>
</dbReference>
<keyword evidence="2" id="KW-1185">Reference proteome</keyword>
<dbReference type="PROSITE" id="PS00092">
    <property type="entry name" value="N6_MTASE"/>
    <property type="match status" value="1"/>
</dbReference>
<dbReference type="PANTHER" id="PTHR23290:SF0">
    <property type="entry name" value="RRNA N6-ADENOSINE-METHYLTRANSFERASE METTL5"/>
    <property type="match status" value="1"/>
</dbReference>
<accession>A0A8J2RBM5</accession>
<dbReference type="CDD" id="cd02440">
    <property type="entry name" value="AdoMet_MTases"/>
    <property type="match status" value="1"/>
</dbReference>
<name>A0A8J2RBM5_9NEOP</name>